<evidence type="ECO:0000313" key="7">
    <source>
        <dbReference type="EMBL" id="KAJ1643635.1"/>
    </source>
</evidence>
<proteinExistence type="inferred from homology"/>
<keyword evidence="8" id="KW-1185">Reference proteome</keyword>
<dbReference type="InterPro" id="IPR024135">
    <property type="entry name" value="LAMTOR5"/>
</dbReference>
<comment type="caution">
    <text evidence="7">The sequence shown here is derived from an EMBL/GenBank/DDBJ whole genome shotgun (WGS) entry which is preliminary data.</text>
</comment>
<keyword evidence="5" id="KW-0458">Lysosome</keyword>
<gene>
    <name evidence="7" type="ORF">LPJ64_004609</name>
</gene>
<sequence length="98" mass="10364">MEEEIERIVSSVFEQDALVTSMIVVDDSGLCLAKRGPISEEAAGLVASIAARSEVVMPLSGNPVVPKSAVVQIEAENMVILVRKTAGVVVGIFKNKPE</sequence>
<evidence type="ECO:0000256" key="5">
    <source>
        <dbReference type="ARBA" id="ARBA00023228"/>
    </source>
</evidence>
<evidence type="ECO:0000256" key="1">
    <source>
        <dbReference type="ARBA" id="ARBA00004371"/>
    </source>
</evidence>
<accession>A0A9W7XFV7</accession>
<evidence type="ECO:0000256" key="2">
    <source>
        <dbReference type="ARBA" id="ARBA00004496"/>
    </source>
</evidence>
<dbReference type="AlphaFoldDB" id="A0A9W7XFV7"/>
<name>A0A9W7XFV7_9FUNG</name>
<comment type="similarity">
    <text evidence="3">Belongs to the LAMTOR5 family.</text>
</comment>
<dbReference type="GO" id="GO:0005085">
    <property type="term" value="F:guanyl-nucleotide exchange factor activity"/>
    <property type="evidence" value="ECO:0007669"/>
    <property type="project" value="TreeGrafter"/>
</dbReference>
<dbReference type="GO" id="GO:1904263">
    <property type="term" value="P:positive regulation of TORC1 signaling"/>
    <property type="evidence" value="ECO:0007669"/>
    <property type="project" value="TreeGrafter"/>
</dbReference>
<keyword evidence="4" id="KW-0963">Cytoplasm</keyword>
<dbReference type="PANTHER" id="PTHR13342:SF2">
    <property type="entry name" value="RAGULATOR COMPLEX PROTEIN LAMTOR5"/>
    <property type="match status" value="1"/>
</dbReference>
<organism evidence="7 8">
    <name type="scientific">Coemansia asiatica</name>
    <dbReference type="NCBI Taxonomy" id="1052880"/>
    <lineage>
        <taxon>Eukaryota</taxon>
        <taxon>Fungi</taxon>
        <taxon>Fungi incertae sedis</taxon>
        <taxon>Zoopagomycota</taxon>
        <taxon>Kickxellomycotina</taxon>
        <taxon>Kickxellomycetes</taxon>
        <taxon>Kickxellales</taxon>
        <taxon>Kickxellaceae</taxon>
        <taxon>Coemansia</taxon>
    </lineage>
</organism>
<dbReference type="Pfam" id="PF16672">
    <property type="entry name" value="LAMTOR5"/>
    <property type="match status" value="1"/>
</dbReference>
<evidence type="ECO:0000313" key="8">
    <source>
        <dbReference type="Proteomes" id="UP001145021"/>
    </source>
</evidence>
<dbReference type="GO" id="GO:0071986">
    <property type="term" value="C:Ragulator complex"/>
    <property type="evidence" value="ECO:0007669"/>
    <property type="project" value="InterPro"/>
</dbReference>
<evidence type="ECO:0000256" key="6">
    <source>
        <dbReference type="ARBA" id="ARBA00032692"/>
    </source>
</evidence>
<dbReference type="GO" id="GO:0043066">
    <property type="term" value="P:negative regulation of apoptotic process"/>
    <property type="evidence" value="ECO:0007669"/>
    <property type="project" value="InterPro"/>
</dbReference>
<evidence type="ECO:0000256" key="4">
    <source>
        <dbReference type="ARBA" id="ARBA00022490"/>
    </source>
</evidence>
<dbReference type="EMBL" id="JANBOH010000235">
    <property type="protein sequence ID" value="KAJ1643635.1"/>
    <property type="molecule type" value="Genomic_DNA"/>
</dbReference>
<comment type="subcellular location">
    <subcellularLocation>
        <location evidence="2">Cytoplasm</location>
    </subcellularLocation>
    <subcellularLocation>
        <location evidence="1">Lysosome</location>
    </subcellularLocation>
</comment>
<dbReference type="Gene3D" id="3.30.450.30">
    <property type="entry name" value="Dynein light chain 2a, cytoplasmic"/>
    <property type="match status" value="1"/>
</dbReference>
<dbReference type="PANTHER" id="PTHR13342">
    <property type="entry name" value="RAGULATOR COMPLEX PROTEIN LAMTOR5"/>
    <property type="match status" value="1"/>
</dbReference>
<dbReference type="Proteomes" id="UP001145021">
    <property type="component" value="Unassembled WGS sequence"/>
</dbReference>
<protein>
    <recommendedName>
        <fullName evidence="6">Late endosomal/lysosomal adaptor and MAPK and MTOR activator 5</fullName>
    </recommendedName>
</protein>
<evidence type="ECO:0000256" key="3">
    <source>
        <dbReference type="ARBA" id="ARBA00007795"/>
    </source>
</evidence>
<reference evidence="7" key="1">
    <citation type="submission" date="2022-07" db="EMBL/GenBank/DDBJ databases">
        <title>Phylogenomic reconstructions and comparative analyses of Kickxellomycotina fungi.</title>
        <authorList>
            <person name="Reynolds N.K."/>
            <person name="Stajich J.E."/>
            <person name="Barry K."/>
            <person name="Grigoriev I.V."/>
            <person name="Crous P."/>
            <person name="Smith M.E."/>
        </authorList>
    </citation>
    <scope>NUCLEOTIDE SEQUENCE</scope>
    <source>
        <strain evidence="7">NBRC 105413</strain>
    </source>
</reference>
<dbReference type="GO" id="GO:0071230">
    <property type="term" value="P:cellular response to amino acid stimulus"/>
    <property type="evidence" value="ECO:0007669"/>
    <property type="project" value="TreeGrafter"/>
</dbReference>